<dbReference type="GO" id="GO:0031297">
    <property type="term" value="P:replication fork processing"/>
    <property type="evidence" value="ECO:0007669"/>
    <property type="project" value="InterPro"/>
</dbReference>
<sequence>MSQSYDDEDIIPPSPGNAREWLEFLAQQQDRPTRMHPIASSETFCHGHSPLPLTHGYGSAGEATPYDDCLLARTTQQSRRSASQASTIASSSKMTLDDELPAGVLDSPIAADRETLSQPLPSIAPLTQEELEIAGVVRYDIAAVLSDTPQRSSSRCSAGPRSGRGTPVGDQEIPPASSPLTPVSALSPITSPRRSTPRRAGMDDDHTVMLDQAAALLVHQQEEERGPYAHALRKRTAMQKNPYSLEQLKYKASLKRYNWSDAVVTLPRIRDVLPEGASIPDSTQDQTVRTRVAPELQDFIVRESQESVVITPEMQAQRKAALVRRREARAWRKAEAKRKQEALRKAAEDAGGLITSDSDDDCGLAAPVLARRKPPQARASTQPARKRPRPRPVLRTEQEAPSTEPLLNGVSSPHVPSPARPAIVPLSSDHESDDEATHAERRLQRRQTSPQSAVSLSDSDLEAKEVNMRVGGRASRFELKGSKGRALRGMMPATFFRSAQNDLKRMADERRQKHAHLSTNHDLDGADGLQRAVIIRKRKPAQGARPIILDGAAFTDDSDSDERPPRALSTDSGSSNDERFAEQDDMAWITRFAQGRPEPRQAPPQSSRKRKRHRPRQYHHRSPLAARDINLDTSPRQPNRATVRKVIRHDHKRPPLRLDTQESLFGHFSIRPRSAKTRRQRGSAHRERQSPADFDGAEAHDDHRLETSLPSVTPRTSNGLLELDTLHNNTPARPLDESPSQDWLSVTGFTYDFGLERISAHCAFSASTYLGKGSLQEVLDASQSIGMRHLFAFDTFFDISMDSRALLSALPAMFDAVFDRVQLASAINGMSSNDCAIAASSILDVLHFFGLAIGSHTSVSYRHIALIDAVLGSLEHLEERQSLLPESTPQLVQLLAGLEWATIDFSLQAVRALTDLQSQDGVLLLARLEATVTNALSRLLRQLFGIGLTKLAAFVKGLHQMEANSKTSLEDYTTQLWICLINFALDAPPSTRQLCDPQKFWLMVEDELEWHLAESSMQQDTLAARIAANEARACTAMLLCALSQFDRWGMSDSPPRLPARWAAINVAFTSIDIKDLETSSSMLSHSALSRRDGYIWTLCARCLICSERWGWSMEMQTGIIQQVYDMLNARKLAPLATDRGHDLPVLVQSLPCKSVPGLDPDRDSALHILLKLLLKTAEDLEVLSPSRKAKTLTPLLMRISPMRTISSASTTDQLNHKQLSMLVNHYCLFLTIMSLKLGSPNSHLRRFWAVSAFPKADQAARKLQLRAILLLAGTFHRMTLSLEPILAVVFANMRTLLHEHETASRDFENLHRDLISTDRFATGKLGNDEARLYAKLSTRSADAARMFAIVQHLIGSILQIACNSSGQDAAYPPEALFDECWTSSPLNRPALVFHRSAGPVIIGALQSVLDLRRAAICKQLSQAERSQDEYGSLDIDFDDPALAELLGAPGSQRAPMPSQETAAQRLHTQDNRLIEFATRMILPGLASNVVNFVPQSRHWSAETVMTVFNDDHVARAHLEALVKCWVGYCHLAVAHNSRQWSDYVRPGPHSLHRIVQQSHRREVAVLFINEMVCLEPVTLQHFGNEIILAWLQAISRPTLTQAHRNLTRMIFGRLRMHALLLDAVPAAEGESSSEREDMDMLADNLEYARVPLLSGIFKNINRELTEGRPSVPAGQLFACMHGLLQSMNDYRKDLKTTVSTERQANYELFCRAVIGLLQERIPSVDEHSVSSLKLFV</sequence>
<gene>
    <name evidence="2" type="primary">Mo00448</name>
    <name evidence="2" type="ORF">E5Q_00448</name>
</gene>
<feature type="region of interest" description="Disordered" evidence="1">
    <location>
        <begin position="546"/>
        <end position="580"/>
    </location>
</feature>
<keyword evidence="3" id="KW-1185">Reference proteome</keyword>
<dbReference type="PANTHER" id="PTHR28122">
    <property type="entry name" value="E3 UBIQUITIN-PROTEIN LIGASE SUBSTRATE RECEPTOR MMS22"/>
    <property type="match status" value="1"/>
</dbReference>
<feature type="compositionally biased region" description="Polar residues" evidence="1">
    <location>
        <begin position="631"/>
        <end position="640"/>
    </location>
</feature>
<dbReference type="InterPro" id="IPR019021">
    <property type="entry name" value="Mms22"/>
</dbReference>
<proteinExistence type="predicted"/>
<reference evidence="2 3" key="2">
    <citation type="journal article" date="2012" name="Open Biol.">
        <title>Characteristics of nucleosomes and linker DNA regions on the genome of the basidiomycete Mixia osmundae revealed by mono- and dinucleosome mapping.</title>
        <authorList>
            <person name="Nishida H."/>
            <person name="Kondo S."/>
            <person name="Matsumoto T."/>
            <person name="Suzuki Y."/>
            <person name="Yoshikawa H."/>
            <person name="Taylor T.D."/>
            <person name="Sugiyama J."/>
        </authorList>
    </citation>
    <scope>NUCLEOTIDE SEQUENCE [LARGE SCALE GENOMIC DNA]</scope>
    <source>
        <strain evidence="3">CBS 9802 / IAM 14324 / JCM 22182 / KY 12970</strain>
    </source>
</reference>
<dbReference type="PANTHER" id="PTHR28122:SF1">
    <property type="entry name" value="E3 UBIQUITIN-PROTEIN LIGASE SUBSTRATE RECEPTOR MMS22"/>
    <property type="match status" value="1"/>
</dbReference>
<feature type="region of interest" description="Disordered" evidence="1">
    <location>
        <begin position="592"/>
        <end position="718"/>
    </location>
</feature>
<evidence type="ECO:0000313" key="3">
    <source>
        <dbReference type="Proteomes" id="UP000009131"/>
    </source>
</evidence>
<feature type="compositionally biased region" description="Basic residues" evidence="1">
    <location>
        <begin position="607"/>
        <end position="622"/>
    </location>
</feature>
<comment type="caution">
    <text evidence="2">The sequence shown here is derived from an EMBL/GenBank/DDBJ whole genome shotgun (WGS) entry which is preliminary data.</text>
</comment>
<protein>
    <submittedName>
        <fullName evidence="2">Uncharacterized protein</fullName>
    </submittedName>
</protein>
<accession>G7DTF6</accession>
<dbReference type="eggNOG" id="ENOG502QSDS">
    <property type="taxonomic scope" value="Eukaryota"/>
</dbReference>
<feature type="compositionally biased region" description="Basic and acidic residues" evidence="1">
    <location>
        <begin position="697"/>
        <end position="706"/>
    </location>
</feature>
<evidence type="ECO:0000256" key="1">
    <source>
        <dbReference type="SAM" id="MobiDB-lite"/>
    </source>
</evidence>
<feature type="region of interest" description="Disordered" evidence="1">
    <location>
        <begin position="148"/>
        <end position="203"/>
    </location>
</feature>
<reference evidence="2 3" key="1">
    <citation type="journal article" date="2011" name="J. Gen. Appl. Microbiol.">
        <title>Draft genome sequencing of the enigmatic basidiomycete Mixia osmundae.</title>
        <authorList>
            <person name="Nishida H."/>
            <person name="Nagatsuka Y."/>
            <person name="Sugiyama J."/>
        </authorList>
    </citation>
    <scope>NUCLEOTIDE SEQUENCE [LARGE SCALE GENOMIC DNA]</scope>
    <source>
        <strain evidence="3">CBS 9802 / IAM 14324 / JCM 22182 / KY 12970</strain>
    </source>
</reference>
<feature type="compositionally biased region" description="Basic residues" evidence="1">
    <location>
        <begin position="642"/>
        <end position="655"/>
    </location>
</feature>
<dbReference type="GO" id="GO:0035361">
    <property type="term" value="C:Cul8-RING ubiquitin ligase complex"/>
    <property type="evidence" value="ECO:0007669"/>
    <property type="project" value="TreeGrafter"/>
</dbReference>
<dbReference type="HOGENOM" id="CLU_239879_0_0_1"/>
<name>G7DTF6_MIXOS</name>
<feature type="compositionally biased region" description="Polar residues" evidence="1">
    <location>
        <begin position="708"/>
        <end position="718"/>
    </location>
</feature>
<evidence type="ECO:0000313" key="2">
    <source>
        <dbReference type="EMBL" id="GAA93803.1"/>
    </source>
</evidence>
<dbReference type="STRING" id="764103.G7DTF6"/>
<dbReference type="InParanoid" id="G7DTF6"/>
<dbReference type="OrthoDB" id="2386201at2759"/>
<dbReference type="GO" id="GO:0000724">
    <property type="term" value="P:double-strand break repair via homologous recombination"/>
    <property type="evidence" value="ECO:0007669"/>
    <property type="project" value="TreeGrafter"/>
</dbReference>
<dbReference type="OMA" id="DKWLECW"/>
<dbReference type="EMBL" id="BABT02000025">
    <property type="protein sequence ID" value="GAA93803.1"/>
    <property type="molecule type" value="Genomic_DNA"/>
</dbReference>
<feature type="region of interest" description="Disordered" evidence="1">
    <location>
        <begin position="367"/>
        <end position="460"/>
    </location>
</feature>
<feature type="compositionally biased region" description="Basic residues" evidence="1">
    <location>
        <begin position="673"/>
        <end position="683"/>
    </location>
</feature>
<dbReference type="RefSeq" id="XP_014571428.1">
    <property type="nucleotide sequence ID" value="XM_014715942.1"/>
</dbReference>
<dbReference type="GO" id="GO:0005634">
    <property type="term" value="C:nucleus"/>
    <property type="evidence" value="ECO:0007669"/>
    <property type="project" value="InterPro"/>
</dbReference>
<feature type="compositionally biased region" description="Polar residues" evidence="1">
    <location>
        <begin position="446"/>
        <end position="458"/>
    </location>
</feature>
<dbReference type="Pfam" id="PF09462">
    <property type="entry name" value="Mus7"/>
    <property type="match status" value="1"/>
</dbReference>
<dbReference type="Proteomes" id="UP000009131">
    <property type="component" value="Unassembled WGS sequence"/>
</dbReference>
<organism evidence="2 3">
    <name type="scientific">Mixia osmundae (strain CBS 9802 / IAM 14324 / JCM 22182 / KY 12970)</name>
    <dbReference type="NCBI Taxonomy" id="764103"/>
    <lineage>
        <taxon>Eukaryota</taxon>
        <taxon>Fungi</taxon>
        <taxon>Dikarya</taxon>
        <taxon>Basidiomycota</taxon>
        <taxon>Pucciniomycotina</taxon>
        <taxon>Mixiomycetes</taxon>
        <taxon>Mixiales</taxon>
        <taxon>Mixiaceae</taxon>
        <taxon>Mixia</taxon>
    </lineage>
</organism>